<proteinExistence type="inferred from homology"/>
<dbReference type="Pfam" id="PF00406">
    <property type="entry name" value="ADK"/>
    <property type="match status" value="1"/>
</dbReference>
<evidence type="ECO:0000313" key="6">
    <source>
        <dbReference type="Proteomes" id="UP000838878"/>
    </source>
</evidence>
<evidence type="ECO:0000256" key="1">
    <source>
        <dbReference type="ARBA" id="ARBA00022679"/>
    </source>
</evidence>
<dbReference type="PRINTS" id="PR00094">
    <property type="entry name" value="ADENYLTKNASE"/>
</dbReference>
<dbReference type="SUPFAM" id="SSF52540">
    <property type="entry name" value="P-loop containing nucleoside triphosphate hydrolases"/>
    <property type="match status" value="1"/>
</dbReference>
<dbReference type="AlphaFoldDB" id="A0A8J9YD68"/>
<keyword evidence="6" id="KW-1185">Reference proteome</keyword>
<feature type="non-terminal residue" evidence="5">
    <location>
        <position position="222"/>
    </location>
</feature>
<name>A0A8J9YD68_9NEOP</name>
<dbReference type="InterPro" id="IPR027417">
    <property type="entry name" value="P-loop_NTPase"/>
</dbReference>
<dbReference type="InterPro" id="IPR000850">
    <property type="entry name" value="Adenylat/UMP-CMP_kin"/>
</dbReference>
<dbReference type="Proteomes" id="UP000838878">
    <property type="component" value="Chromosome 3"/>
</dbReference>
<keyword evidence="3 4" id="KW-0418">Kinase</keyword>
<dbReference type="GO" id="GO:0005524">
    <property type="term" value="F:ATP binding"/>
    <property type="evidence" value="ECO:0007669"/>
    <property type="project" value="InterPro"/>
</dbReference>
<gene>
    <name evidence="5" type="ORF">BINO364_LOCUS8168</name>
</gene>
<protein>
    <recommendedName>
        <fullName evidence="7">Adenylate kinase</fullName>
    </recommendedName>
</protein>
<keyword evidence="2" id="KW-0547">Nucleotide-binding</keyword>
<sequence>MMTSKDPVPQAGWLMFDHPCTLQEARCLQQDGVLPTVTMVLSPPPQTAPQTFDPLTPARTFFQQDFEGLKLAYKASLKEVYIEPEDDLEKAATKCFNAIRAAAAGAQGPGQGLHVVGAPGVYRVVLIGPRGSGKRTQGITTAKHFNLIYLHFEDLFKEAEVRHDELGEKIRKFGSSVRLRAEIIKRRLAQKDCIDHGWILIGYPATGVDFEYLDRMPTPPNR</sequence>
<accession>A0A8J9YD68</accession>
<evidence type="ECO:0008006" key="7">
    <source>
        <dbReference type="Google" id="ProtNLM"/>
    </source>
</evidence>
<organism evidence="5 6">
    <name type="scientific">Brenthis ino</name>
    <name type="common">lesser marbled fritillary</name>
    <dbReference type="NCBI Taxonomy" id="405034"/>
    <lineage>
        <taxon>Eukaryota</taxon>
        <taxon>Metazoa</taxon>
        <taxon>Ecdysozoa</taxon>
        <taxon>Arthropoda</taxon>
        <taxon>Hexapoda</taxon>
        <taxon>Insecta</taxon>
        <taxon>Pterygota</taxon>
        <taxon>Neoptera</taxon>
        <taxon>Endopterygota</taxon>
        <taxon>Lepidoptera</taxon>
        <taxon>Glossata</taxon>
        <taxon>Ditrysia</taxon>
        <taxon>Papilionoidea</taxon>
        <taxon>Nymphalidae</taxon>
        <taxon>Heliconiinae</taxon>
        <taxon>Argynnini</taxon>
        <taxon>Brenthis</taxon>
    </lineage>
</organism>
<dbReference type="EMBL" id="OV170223">
    <property type="protein sequence ID" value="CAH0722160.1"/>
    <property type="molecule type" value="Genomic_DNA"/>
</dbReference>
<evidence type="ECO:0000256" key="3">
    <source>
        <dbReference type="ARBA" id="ARBA00022777"/>
    </source>
</evidence>
<keyword evidence="1 4" id="KW-0808">Transferase</keyword>
<evidence type="ECO:0000256" key="4">
    <source>
        <dbReference type="RuleBase" id="RU003330"/>
    </source>
</evidence>
<evidence type="ECO:0000313" key="5">
    <source>
        <dbReference type="EMBL" id="CAH0722160.1"/>
    </source>
</evidence>
<dbReference type="OrthoDB" id="522106at2759"/>
<reference evidence="5" key="1">
    <citation type="submission" date="2021-12" db="EMBL/GenBank/DDBJ databases">
        <authorList>
            <person name="Martin H S."/>
        </authorList>
    </citation>
    <scope>NUCLEOTIDE SEQUENCE</scope>
</reference>
<evidence type="ECO:0000256" key="2">
    <source>
        <dbReference type="ARBA" id="ARBA00022741"/>
    </source>
</evidence>
<comment type="similarity">
    <text evidence="4">Belongs to the adenylate kinase family.</text>
</comment>
<dbReference type="GO" id="GO:0019205">
    <property type="term" value="F:nucleobase-containing compound kinase activity"/>
    <property type="evidence" value="ECO:0007669"/>
    <property type="project" value="InterPro"/>
</dbReference>
<dbReference type="Gene3D" id="3.40.50.300">
    <property type="entry name" value="P-loop containing nucleotide triphosphate hydrolases"/>
    <property type="match status" value="1"/>
</dbReference>
<dbReference type="GO" id="GO:0006139">
    <property type="term" value="P:nucleobase-containing compound metabolic process"/>
    <property type="evidence" value="ECO:0007669"/>
    <property type="project" value="InterPro"/>
</dbReference>